<dbReference type="AlphaFoldDB" id="A0A9W5TZZ9"/>
<evidence type="ECO:0008006" key="3">
    <source>
        <dbReference type="Google" id="ProtNLM"/>
    </source>
</evidence>
<comment type="caution">
    <text evidence="1">The sequence shown here is derived from an EMBL/GenBank/DDBJ whole genome shotgun (WGS) entry which is preliminary data.</text>
</comment>
<reference evidence="1" key="1">
    <citation type="journal article" date="2014" name="Int. J. Syst. Evol. Microbiol.">
        <title>Complete genome sequence of Corynebacterium casei LMG S-19264T (=DSM 44701T), isolated from a smear-ripened cheese.</title>
        <authorList>
            <consortium name="US DOE Joint Genome Institute (JGI-PGF)"/>
            <person name="Walter F."/>
            <person name="Albersmeier A."/>
            <person name="Kalinowski J."/>
            <person name="Ruckert C."/>
        </authorList>
    </citation>
    <scope>NUCLEOTIDE SEQUENCE</scope>
    <source>
        <strain evidence="1">CGMCC 1.15454</strain>
    </source>
</reference>
<dbReference type="Proteomes" id="UP000621492">
    <property type="component" value="Unassembled WGS sequence"/>
</dbReference>
<dbReference type="RefSeq" id="WP_088052927.1">
    <property type="nucleotide sequence ID" value="NZ_BMJD01000039.1"/>
</dbReference>
<gene>
    <name evidence="1" type="ORF">GCM10011409_35930</name>
</gene>
<accession>A0A9W5TZZ9</accession>
<dbReference type="SUPFAM" id="SSF52540">
    <property type="entry name" value="P-loop containing nucleoside triphosphate hydrolases"/>
    <property type="match status" value="1"/>
</dbReference>
<dbReference type="InterPro" id="IPR027417">
    <property type="entry name" value="P-loop_NTPase"/>
</dbReference>
<organism evidence="1 2">
    <name type="scientific">Lentibacillus populi</name>
    <dbReference type="NCBI Taxonomy" id="1827502"/>
    <lineage>
        <taxon>Bacteria</taxon>
        <taxon>Bacillati</taxon>
        <taxon>Bacillota</taxon>
        <taxon>Bacilli</taxon>
        <taxon>Bacillales</taxon>
        <taxon>Bacillaceae</taxon>
        <taxon>Lentibacillus</taxon>
    </lineage>
</organism>
<proteinExistence type="predicted"/>
<dbReference type="CDD" id="cd00882">
    <property type="entry name" value="Ras_like_GTPase"/>
    <property type="match status" value="1"/>
</dbReference>
<dbReference type="EMBL" id="BMJD01000039">
    <property type="protein sequence ID" value="GGB55131.1"/>
    <property type="molecule type" value="Genomic_DNA"/>
</dbReference>
<sequence>MSQKTYYYVHGHTASGKQDFSQSNIKNIKNVFVLTHPSLKVKTAVIRKFVNFYEGQLNLEIIKSVHGNDYLDGLIVRNKSVALFTESTPEFEDMLNVNLGNFFDIKNTDYEVLDKEKLAIENAYNDFSAGLKIHDDLEEIYISQMDFARADELTKEFIEKLLYSQPISETKGHTYHRLFGTNTSDGVVNVVPEIIQGVNNVYFIKGRAGTGKSTFMKKIANACTEHGLDIELYHCSFDPNSIDMVLVRDLDFCIFDSTDPHEFFPKKDGDCIIDLYEELVTPGTDEKYADKISELNNRYKSYMKKGIENLKKAGQYRDQIEEKYALPGENEFNKVVENIINQIS</sequence>
<evidence type="ECO:0000313" key="2">
    <source>
        <dbReference type="Proteomes" id="UP000621492"/>
    </source>
</evidence>
<keyword evidence="2" id="KW-1185">Reference proteome</keyword>
<evidence type="ECO:0000313" key="1">
    <source>
        <dbReference type="EMBL" id="GGB55131.1"/>
    </source>
</evidence>
<dbReference type="Gene3D" id="3.40.50.300">
    <property type="entry name" value="P-loop containing nucleotide triphosphate hydrolases"/>
    <property type="match status" value="1"/>
</dbReference>
<reference evidence="1" key="2">
    <citation type="submission" date="2020-09" db="EMBL/GenBank/DDBJ databases">
        <authorList>
            <person name="Sun Q."/>
            <person name="Zhou Y."/>
        </authorList>
    </citation>
    <scope>NUCLEOTIDE SEQUENCE</scope>
    <source>
        <strain evidence="1">CGMCC 1.15454</strain>
    </source>
</reference>
<name>A0A9W5TZZ9_9BACI</name>
<protein>
    <recommendedName>
        <fullName evidence="3">ATPase</fullName>
    </recommendedName>
</protein>